<evidence type="ECO:0000256" key="4">
    <source>
        <dbReference type="ARBA" id="ARBA00022552"/>
    </source>
</evidence>
<proteinExistence type="predicted"/>
<evidence type="ECO:0000313" key="11">
    <source>
        <dbReference type="Proteomes" id="UP000192315"/>
    </source>
</evidence>
<keyword evidence="5" id="KW-0808">Transferase</keyword>
<dbReference type="OrthoDB" id="7441at2157"/>
<evidence type="ECO:0000313" key="8">
    <source>
        <dbReference type="EMBL" id="AAT43146.1"/>
    </source>
</evidence>
<dbReference type="PANTHER" id="PTHR20426:SF0">
    <property type="entry name" value="18S RRNA AMINOCARBOXYPROPYLTRANSFERASE"/>
    <property type="match status" value="1"/>
</dbReference>
<dbReference type="PaxDb" id="263820-PTO0561"/>
<evidence type="ECO:0000259" key="7">
    <source>
        <dbReference type="Pfam" id="PF04034"/>
    </source>
</evidence>
<sequence>MTYLNTVIYYVDFHMDDPKKATMRKLERFSLARHIPLKAIGKKIVLTPYSEIYLNNKDSGLYSAYGLCILETSWNSINDISRIRPLNARRLPLLLPVNPVNYGRPGKLSSVEAAAAALYILGRHDEASKILEKFSWAQTFLSVNMMPLSDYERCRTQEDIKKTEDMYF</sequence>
<accession>A0A8G2FW13</accession>
<dbReference type="FunCoup" id="Q6L1K6">
    <property type="interactions" value="95"/>
</dbReference>
<protein>
    <recommendedName>
        <fullName evidence="1">16S rRNA aminocarboxypropyltransferase</fullName>
    </recommendedName>
</protein>
<dbReference type="InterPro" id="IPR022968">
    <property type="entry name" value="Tsr3-like"/>
</dbReference>
<dbReference type="EMBL" id="AE017261">
    <property type="protein sequence ID" value="AAT43146.1"/>
    <property type="molecule type" value="Genomic_DNA"/>
</dbReference>
<keyword evidence="3" id="KW-0690">Ribosome biogenesis</keyword>
<dbReference type="PANTHER" id="PTHR20426">
    <property type="entry name" value="RIBOSOME BIOGENESIS PROTEIN TSR3 HOMOLOG"/>
    <property type="match status" value="1"/>
</dbReference>
<keyword evidence="6" id="KW-0949">S-adenosyl-L-methionine</keyword>
<evidence type="ECO:0000256" key="2">
    <source>
        <dbReference type="ARBA" id="ARBA00022490"/>
    </source>
</evidence>
<reference evidence="8" key="2">
    <citation type="submission" date="2004-02" db="EMBL/GenBank/DDBJ databases">
        <authorList>
            <person name="Fuetterer O."/>
            <person name="Angelov A."/>
            <person name="Liesegang H."/>
            <person name="Gottschalk G."/>
            <person name="Schleper C."/>
            <person name="Schepers B."/>
            <person name="Dock C."/>
            <person name="Antranikian G."/>
            <person name="Liebl W."/>
        </authorList>
    </citation>
    <scope>NUCLEOTIDE SEQUENCE</scope>
    <source>
        <strain evidence="8">DSM 9790</strain>
    </source>
</reference>
<dbReference type="GO" id="GO:0106388">
    <property type="term" value="F:rRNA small subunit aminocarboxypropyltransferase activity"/>
    <property type="evidence" value="ECO:0007669"/>
    <property type="project" value="InterPro"/>
</dbReference>
<evidence type="ECO:0000256" key="5">
    <source>
        <dbReference type="ARBA" id="ARBA00022679"/>
    </source>
</evidence>
<evidence type="ECO:0000256" key="6">
    <source>
        <dbReference type="ARBA" id="ARBA00022691"/>
    </source>
</evidence>
<keyword evidence="4" id="KW-0698">rRNA processing</keyword>
<dbReference type="EMBL" id="FWYE01000001">
    <property type="protein sequence ID" value="SMD30546.1"/>
    <property type="molecule type" value="Genomic_DNA"/>
</dbReference>
<dbReference type="InterPro" id="IPR007177">
    <property type="entry name" value="Tsr3_C"/>
</dbReference>
<accession>Q6L1K6</accession>
<dbReference type="GO" id="GO:0006364">
    <property type="term" value="P:rRNA processing"/>
    <property type="evidence" value="ECO:0007669"/>
    <property type="project" value="UniProtKB-KW"/>
</dbReference>
<reference evidence="9 11" key="3">
    <citation type="submission" date="2017-04" db="EMBL/GenBank/DDBJ databases">
        <authorList>
            <person name="Varghese N."/>
            <person name="Submissions S."/>
        </authorList>
    </citation>
    <scope>NUCLEOTIDE SEQUENCE [LARGE SCALE GENOMIC DNA]</scope>
    <source>
        <strain evidence="9 11">DSM 9789</strain>
    </source>
</reference>
<evidence type="ECO:0000313" key="9">
    <source>
        <dbReference type="EMBL" id="SMD30546.1"/>
    </source>
</evidence>
<gene>
    <name evidence="8" type="ordered locus">PTO0561</name>
    <name evidence="9" type="ORF">SAMN02745355_0434</name>
</gene>
<reference evidence="8 10" key="1">
    <citation type="journal article" date="2004" name="Proc. Natl. Acad. Sci. U.S.A.">
        <title>Genome sequence of Picrophilus torridus and its implications for life around pH 0.</title>
        <authorList>
            <person name="Futterer O."/>
            <person name="Angelov A."/>
            <person name="Liesegang H."/>
            <person name="Gottschalk G."/>
            <person name="Schleper C."/>
            <person name="Schepers B."/>
            <person name="Dock C."/>
            <person name="Antranikian G."/>
            <person name="Liebl W."/>
        </authorList>
    </citation>
    <scope>NUCLEOTIDE SEQUENCE [LARGE SCALE GENOMIC DNA]</scope>
    <source>
        <strain evidence="10">ATCC 700027 / DSM 9790 / JCM 10055 / NBRC 100828</strain>
        <strain evidence="8">DSM 9790</strain>
    </source>
</reference>
<dbReference type="Proteomes" id="UP000192315">
    <property type="component" value="Unassembled WGS sequence"/>
</dbReference>
<keyword evidence="2" id="KW-0963">Cytoplasm</keyword>
<dbReference type="NCBIfam" id="NF002621">
    <property type="entry name" value="PRK02287.1"/>
    <property type="match status" value="1"/>
</dbReference>
<keyword evidence="11" id="KW-1185">Reference proteome</keyword>
<dbReference type="HOGENOM" id="CLU_035060_4_2_2"/>
<feature type="domain" description="16S/18S rRNA aminocarboxypropyltransferase Tsr3 C-terminal" evidence="7">
    <location>
        <begin position="44"/>
        <end position="167"/>
    </location>
</feature>
<evidence type="ECO:0000313" key="10">
    <source>
        <dbReference type="Proteomes" id="UP000000438"/>
    </source>
</evidence>
<dbReference type="Proteomes" id="UP000000438">
    <property type="component" value="Chromosome"/>
</dbReference>
<dbReference type="AlphaFoldDB" id="Q6L1K6"/>
<dbReference type="InParanoid" id="Q6L1K6"/>
<name>Q6L1K6_PICTO</name>
<evidence type="ECO:0000256" key="1">
    <source>
        <dbReference type="ARBA" id="ARBA00014114"/>
    </source>
</evidence>
<dbReference type="KEGG" id="pto:PTO0561"/>
<organism evidence="8 10">
    <name type="scientific">Picrophilus torridus (strain ATCC 700027 / DSM 9790 / JCM 10055 / NBRC 100828 / KAW 2/3)</name>
    <dbReference type="NCBI Taxonomy" id="1122961"/>
    <lineage>
        <taxon>Archaea</taxon>
        <taxon>Methanobacteriati</taxon>
        <taxon>Thermoplasmatota</taxon>
        <taxon>Thermoplasmata</taxon>
        <taxon>Thermoplasmatales</taxon>
        <taxon>Picrophilaceae</taxon>
        <taxon>Picrophilus</taxon>
    </lineage>
</organism>
<dbReference type="STRING" id="263820.PTO0561"/>
<dbReference type="Pfam" id="PF04034">
    <property type="entry name" value="Ribo_biogen_C"/>
    <property type="match status" value="1"/>
</dbReference>
<dbReference type="eggNOG" id="arCOG04733">
    <property type="taxonomic scope" value="Archaea"/>
</dbReference>
<evidence type="ECO:0000256" key="3">
    <source>
        <dbReference type="ARBA" id="ARBA00022517"/>
    </source>
</evidence>